<dbReference type="InterPro" id="IPR023211">
    <property type="entry name" value="DNA_pol_palm_dom_sf"/>
</dbReference>
<dbReference type="GO" id="GO:0003677">
    <property type="term" value="F:DNA binding"/>
    <property type="evidence" value="ECO:0007669"/>
    <property type="project" value="UniProtKB-KW"/>
</dbReference>
<organism evidence="11">
    <name type="scientific">Caenorhabditis remanei</name>
    <name type="common">Caenorhabditis vulgaris</name>
    <dbReference type="NCBI Taxonomy" id="31234"/>
    <lineage>
        <taxon>Eukaryota</taxon>
        <taxon>Metazoa</taxon>
        <taxon>Ecdysozoa</taxon>
        <taxon>Nematoda</taxon>
        <taxon>Chromadorea</taxon>
        <taxon>Rhabditida</taxon>
        <taxon>Rhabditina</taxon>
        <taxon>Rhabditomorpha</taxon>
        <taxon>Rhabditoidea</taxon>
        <taxon>Rhabditidae</taxon>
        <taxon>Peloderinae</taxon>
        <taxon>Caenorhabditis</taxon>
    </lineage>
</organism>
<comment type="catalytic activity">
    <reaction evidence="8">
        <text>DNA(n) + a 2'-deoxyribonucleoside 5'-triphosphate = DNA(n+1) + diphosphate</text>
        <dbReference type="Rhea" id="RHEA:22508"/>
        <dbReference type="Rhea" id="RHEA-COMP:17339"/>
        <dbReference type="Rhea" id="RHEA-COMP:17340"/>
        <dbReference type="ChEBI" id="CHEBI:33019"/>
        <dbReference type="ChEBI" id="CHEBI:61560"/>
        <dbReference type="ChEBI" id="CHEBI:173112"/>
        <dbReference type="EC" id="2.7.7.7"/>
    </reaction>
</comment>
<evidence type="ECO:0000256" key="6">
    <source>
        <dbReference type="ARBA" id="ARBA00022932"/>
    </source>
</evidence>
<evidence type="ECO:0000313" key="10">
    <source>
        <dbReference type="EMBL" id="EFO91936.1"/>
    </source>
</evidence>
<dbReference type="GO" id="GO:0003887">
    <property type="term" value="F:DNA-directed DNA polymerase activity"/>
    <property type="evidence" value="ECO:0007669"/>
    <property type="project" value="UniProtKB-KW"/>
</dbReference>
<keyword evidence="11" id="KW-1185">Reference proteome</keyword>
<sequence length="1368" mass="159369">MEKWNTPGGLFHFIYSDFNFVFTAIDETIEEVRSKVRRITGSGKKVKSLEQIAIEFENKDGTQFMTEEEISEMKEHILFEYEPRFVYRNESRVSLPETRLRFKNKTNTPEIMQRTFDQFIRYCLGKAGGNLEKTRMSFGFFHEGFHKTQGFWINERTYQTFNGQVLFDELERITQSKEGVDIDDTFIIHMHVFNTFEGGARRKNTLFDEQLKIPAHVVGSGKCLPKSVAISMAFLASKENETKRLEWERMIRVMYRSLNEKLQLKAANVILEKAGLPTDQLVFNIDDLEKIAAVYPEYKFEVYSRPAYEKVYQIIKELNLDGEKIVTIAFKKEDEVGHYDFIKPSLVYMKTSFCHKCKKKTSSTGHSQVCEAKCGKCGFYECDRTQIETIYCDKCNTNFSNQDCYNGHLECAYNSKKSMCDKRYTCRECFFRVCKDKMSQDEVHECEKRSRCMQCMEMYDKTRYHNCCFQPPRKRFRESKMKSQKTYKILCYDVESIVVNSSNGPGNVMIKSIKKTKFLDHSQPQPNHKVNLICFKMICNKCVEERLECDCESGNFHYFEHVDPLEDFTEFLLYTKKLDGAYVIAHNGGRYDHNFVLSTMIKNFGIIPDYVSNGTSLIMADITKTMWRTQEHNNLKFRDSLRFIPMALSKMPKTFGITELKKGYYPYYFNHKDNYGKILDRLPAKHFYDPEHMKPEPLSEFEKWYEEHQNDVFDADQELLAYCQSDVEILAAGVAEYIKICKNLFNNWNPIMSACTIASYVHHILKFDHFGRGDLGIIPENGFPERNNSVFALKTLMWIEKETGIRIHHKLRGPEKMIRMSNGDCYFVDGFDETTDTVYEIHGCFYHGCPKCTNPTLEHPNHPGIENKAIYDGTIKREERLKEANYNVISWWEHEINDMLKQNSEMRDFFNKCRHATHLRPREGMYGGRTQPYQMIVECEDDEELCYDDFNSLYPSVNIMFKYPRGQPIVIKTHFPPIVVGQPVNKRGLYLCSILAPADIKTTVLPYKIPGFLTFPSCRTCIEKNQKTTCTHNKVSDRYLTGIWTHVELNAAIERGYRLLQIHEIWWWPDSKWETADYFVNYLKPMIQLKHESSGWPKDDMTDNEKDAYISEIAQRDGVTLVKGNVRKADNMREMSKLFLNTCWGKFAENPVRTESKIFETLDHVSQSEYMSTQGFEVKGIEDWDCGRTLITRSSKTESVKTKPFTNVAIDTDSVIYKKKIGEPSPVEQMIGDGLGKLKSEIPAGYRMKKIVCMASKVYSYRLVHTETKAEKIVTKFKGVVLNSSTSRIINMETMESSVRQFLDGQTNIILAPERTMRRAQVLGNVTTTPFVKQLKPVMDKVRVLPDGKTLPSGYYLNCPLIEDYPYC</sequence>
<dbReference type="InterPro" id="IPR036397">
    <property type="entry name" value="RNaseH_sf"/>
</dbReference>
<keyword evidence="5" id="KW-0235">DNA replication</keyword>
<keyword evidence="6" id="KW-0239">DNA-directed DNA polymerase</keyword>
<dbReference type="GO" id="GO:0042575">
    <property type="term" value="C:DNA polymerase complex"/>
    <property type="evidence" value="ECO:0007669"/>
    <property type="project" value="UniProtKB-ARBA"/>
</dbReference>
<evidence type="ECO:0000256" key="8">
    <source>
        <dbReference type="ARBA" id="ARBA00049244"/>
    </source>
</evidence>
<name>E3NBF0_CAERE</name>
<gene>
    <name evidence="10" type="ORF">CRE_11423</name>
</gene>
<evidence type="ECO:0000256" key="4">
    <source>
        <dbReference type="ARBA" id="ARBA00022695"/>
    </source>
</evidence>
<evidence type="ECO:0000256" key="2">
    <source>
        <dbReference type="ARBA" id="ARBA00012417"/>
    </source>
</evidence>
<proteinExistence type="inferred from homology"/>
<protein>
    <recommendedName>
        <fullName evidence="2">DNA-directed DNA polymerase</fullName>
        <ecNumber evidence="2">2.7.7.7</ecNumber>
    </recommendedName>
</protein>
<dbReference type="InterPro" id="IPR043502">
    <property type="entry name" value="DNA/RNA_pol_sf"/>
</dbReference>
<dbReference type="Gene3D" id="3.90.1600.10">
    <property type="entry name" value="Palm domain of DNA polymerase"/>
    <property type="match status" value="1"/>
</dbReference>
<evidence type="ECO:0000313" key="11">
    <source>
        <dbReference type="Proteomes" id="UP000008281"/>
    </source>
</evidence>
<feature type="domain" description="DNA-directed DNA polymerase family B mitochondria/virus" evidence="9">
    <location>
        <begin position="580"/>
        <end position="1094"/>
    </location>
</feature>
<dbReference type="SUPFAM" id="SSF53098">
    <property type="entry name" value="Ribonuclease H-like"/>
    <property type="match status" value="1"/>
</dbReference>
<dbReference type="InterPro" id="IPR012337">
    <property type="entry name" value="RNaseH-like_sf"/>
</dbReference>
<evidence type="ECO:0000259" key="9">
    <source>
        <dbReference type="Pfam" id="PF03175"/>
    </source>
</evidence>
<keyword evidence="4" id="KW-0548">Nucleotidyltransferase</keyword>
<evidence type="ECO:0000256" key="5">
    <source>
        <dbReference type="ARBA" id="ARBA00022705"/>
    </source>
</evidence>
<evidence type="ECO:0000256" key="1">
    <source>
        <dbReference type="ARBA" id="ARBA00005755"/>
    </source>
</evidence>
<dbReference type="PANTHER" id="PTHR33568">
    <property type="entry name" value="DNA POLYMERASE"/>
    <property type="match status" value="1"/>
</dbReference>
<dbReference type="HOGENOM" id="CLU_001474_0_0_1"/>
<dbReference type="PANTHER" id="PTHR33568:SF3">
    <property type="entry name" value="DNA-DIRECTED DNA POLYMERASE"/>
    <property type="match status" value="1"/>
</dbReference>
<dbReference type="Pfam" id="PF03175">
    <property type="entry name" value="DNA_pol_B_2"/>
    <property type="match status" value="1"/>
</dbReference>
<dbReference type="InParanoid" id="E3NBF0"/>
<accession>E3NBF0</accession>
<evidence type="ECO:0000256" key="3">
    <source>
        <dbReference type="ARBA" id="ARBA00022679"/>
    </source>
</evidence>
<dbReference type="EC" id="2.7.7.7" evidence="2"/>
<dbReference type="EMBL" id="DS268585">
    <property type="protein sequence ID" value="EFO91936.1"/>
    <property type="molecule type" value="Genomic_DNA"/>
</dbReference>
<dbReference type="OrthoDB" id="5833128at2759"/>
<dbReference type="Gene3D" id="3.40.960.10">
    <property type="entry name" value="VSR Endonuclease"/>
    <property type="match status" value="1"/>
</dbReference>
<keyword evidence="3" id="KW-0808">Transferase</keyword>
<evidence type="ECO:0000256" key="7">
    <source>
        <dbReference type="ARBA" id="ARBA00023125"/>
    </source>
</evidence>
<dbReference type="eggNOG" id="ENOG502QQ9V">
    <property type="taxonomic scope" value="Eukaryota"/>
</dbReference>
<dbReference type="InterPro" id="IPR004868">
    <property type="entry name" value="DNA-dir_DNA_pol_B_mt/vir"/>
</dbReference>
<dbReference type="STRING" id="31234.E3NBF0"/>
<comment type="similarity">
    <text evidence="1">Belongs to the DNA polymerase type-B family.</text>
</comment>
<keyword evidence="7" id="KW-0238">DNA-binding</keyword>
<dbReference type="GO" id="GO:0006260">
    <property type="term" value="P:DNA replication"/>
    <property type="evidence" value="ECO:0007669"/>
    <property type="project" value="UniProtKB-KW"/>
</dbReference>
<dbReference type="SUPFAM" id="SSF56672">
    <property type="entry name" value="DNA/RNA polymerases"/>
    <property type="match status" value="1"/>
</dbReference>
<reference evidence="10" key="1">
    <citation type="submission" date="2007-07" db="EMBL/GenBank/DDBJ databases">
        <title>PCAP assembly of the Caenorhabditis remanei genome.</title>
        <authorList>
            <consortium name="The Caenorhabditis remanei Sequencing Consortium"/>
            <person name="Wilson R.K."/>
        </authorList>
    </citation>
    <scope>NUCLEOTIDE SEQUENCE [LARGE SCALE GENOMIC DNA]</scope>
    <source>
        <strain evidence="10">PB4641</strain>
    </source>
</reference>
<dbReference type="Gene3D" id="3.30.420.10">
    <property type="entry name" value="Ribonuclease H-like superfamily/Ribonuclease H"/>
    <property type="match status" value="1"/>
</dbReference>
<dbReference type="GO" id="GO:0000166">
    <property type="term" value="F:nucleotide binding"/>
    <property type="evidence" value="ECO:0007669"/>
    <property type="project" value="InterPro"/>
</dbReference>
<dbReference type="Proteomes" id="UP000008281">
    <property type="component" value="Unassembled WGS sequence"/>
</dbReference>